<dbReference type="PANTHER" id="PTHR21198:SF3">
    <property type="entry name" value="GLUTAMATE RACEMASE"/>
    <property type="match status" value="1"/>
</dbReference>
<evidence type="ECO:0000313" key="2">
    <source>
        <dbReference type="EMBL" id="MPN40539.1"/>
    </source>
</evidence>
<accession>A0A645HQM2</accession>
<name>A0A645HQM2_9ZZZZ</name>
<reference evidence="2" key="1">
    <citation type="submission" date="2019-08" db="EMBL/GenBank/DDBJ databases">
        <authorList>
            <person name="Kucharzyk K."/>
            <person name="Murdoch R.W."/>
            <person name="Higgins S."/>
            <person name="Loffler F."/>
        </authorList>
    </citation>
    <scope>NUCLEOTIDE SEQUENCE</scope>
</reference>
<dbReference type="InterPro" id="IPR015942">
    <property type="entry name" value="Asp/Glu/hydantoin_racemase"/>
</dbReference>
<keyword evidence="1 2" id="KW-0413">Isomerase</keyword>
<dbReference type="Pfam" id="PF01177">
    <property type="entry name" value="Asp_Glu_race"/>
    <property type="match status" value="1"/>
</dbReference>
<dbReference type="AlphaFoldDB" id="A0A645HQM2"/>
<proteinExistence type="predicted"/>
<dbReference type="EMBL" id="VSSQ01097018">
    <property type="protein sequence ID" value="MPN40539.1"/>
    <property type="molecule type" value="Genomic_DNA"/>
</dbReference>
<dbReference type="InterPro" id="IPR001920">
    <property type="entry name" value="Asp/Glu_race"/>
</dbReference>
<protein>
    <submittedName>
        <fullName evidence="2">Glutamate racemase 2</fullName>
        <ecNumber evidence="2">5.1.1.3</ecNumber>
    </submittedName>
</protein>
<dbReference type="EC" id="5.1.1.3" evidence="2"/>
<gene>
    <name evidence="2" type="primary">yrpC_6</name>
    <name evidence="2" type="ORF">SDC9_188077</name>
</gene>
<dbReference type="Gene3D" id="3.40.50.1860">
    <property type="match status" value="2"/>
</dbReference>
<comment type="caution">
    <text evidence="2">The sequence shown here is derived from an EMBL/GenBank/DDBJ whole genome shotgun (WGS) entry which is preliminary data.</text>
</comment>
<dbReference type="GO" id="GO:0008881">
    <property type="term" value="F:glutamate racemase activity"/>
    <property type="evidence" value="ECO:0007669"/>
    <property type="project" value="UniProtKB-EC"/>
</dbReference>
<evidence type="ECO:0000256" key="1">
    <source>
        <dbReference type="ARBA" id="ARBA00023235"/>
    </source>
</evidence>
<organism evidence="2">
    <name type="scientific">bioreactor metagenome</name>
    <dbReference type="NCBI Taxonomy" id="1076179"/>
    <lineage>
        <taxon>unclassified sequences</taxon>
        <taxon>metagenomes</taxon>
        <taxon>ecological metagenomes</taxon>
    </lineage>
</organism>
<sequence length="196" mass="21794">MDRGAKVIVVACNTATGAAIRDIREHFSLPVISVEPAIKPACEHEGDGKVLMMATPVTISLDRYQALQQRMPDPDRVINVACPGLADQVEKFVGEADKFEALLETYLGRYRGMKVDGIVLGCTHYIFIKDVIADYTKRNFKGECTLYDGNEGTVKQLGRVLKEKRLLNPNGSGQVEFYTSGEREKIVPLFEKLIKT</sequence>
<dbReference type="GO" id="GO:0009252">
    <property type="term" value="P:peptidoglycan biosynthetic process"/>
    <property type="evidence" value="ECO:0007669"/>
    <property type="project" value="TreeGrafter"/>
</dbReference>
<dbReference type="SUPFAM" id="SSF53681">
    <property type="entry name" value="Aspartate/glutamate racemase"/>
    <property type="match status" value="2"/>
</dbReference>
<dbReference type="PANTHER" id="PTHR21198">
    <property type="entry name" value="GLUTAMATE RACEMASE"/>
    <property type="match status" value="1"/>
</dbReference>